<evidence type="ECO:0000256" key="1">
    <source>
        <dbReference type="PROSITE-ProRule" id="PRU00325"/>
    </source>
</evidence>
<organism evidence="3 4">
    <name type="scientific">Paenibacillus antarcticus</name>
    <dbReference type="NCBI Taxonomy" id="253703"/>
    <lineage>
        <taxon>Bacteria</taxon>
        <taxon>Bacillati</taxon>
        <taxon>Bacillota</taxon>
        <taxon>Bacilli</taxon>
        <taxon>Bacillales</taxon>
        <taxon>Paenibacillaceae</taxon>
        <taxon>Paenibacillus</taxon>
    </lineage>
</organism>
<dbReference type="InterPro" id="IPR007527">
    <property type="entry name" value="Znf_SWIM"/>
</dbReference>
<reference evidence="3 4" key="1">
    <citation type="submission" date="2016-03" db="EMBL/GenBank/DDBJ databases">
        <title>Draft genome sequence of Paenibacillus antarcticus CECT 5836.</title>
        <authorList>
            <person name="Shin S.-K."/>
            <person name="Yi H."/>
        </authorList>
    </citation>
    <scope>NUCLEOTIDE SEQUENCE [LARGE SCALE GENOMIC DNA]</scope>
    <source>
        <strain evidence="3 4">CECT 5836</strain>
    </source>
</reference>
<dbReference type="Proteomes" id="UP000077355">
    <property type="component" value="Unassembled WGS sequence"/>
</dbReference>
<feature type="domain" description="SWIM-type" evidence="2">
    <location>
        <begin position="61"/>
        <end position="94"/>
    </location>
</feature>
<accession>A0A168MPD4</accession>
<keyword evidence="1" id="KW-0479">Metal-binding</keyword>
<dbReference type="GO" id="GO:0008270">
    <property type="term" value="F:zinc ion binding"/>
    <property type="evidence" value="ECO:0007669"/>
    <property type="project" value="UniProtKB-KW"/>
</dbReference>
<keyword evidence="4" id="KW-1185">Reference proteome</keyword>
<name>A0A168MPD4_9BACL</name>
<comment type="caution">
    <text evidence="3">The sequence shown here is derived from an EMBL/GenBank/DDBJ whole genome shotgun (WGS) entry which is preliminary data.</text>
</comment>
<dbReference type="RefSeq" id="WP_068650797.1">
    <property type="nucleotide sequence ID" value="NZ_CP043611.1"/>
</dbReference>
<dbReference type="PROSITE" id="PS50966">
    <property type="entry name" value="ZF_SWIM"/>
    <property type="match status" value="1"/>
</dbReference>
<evidence type="ECO:0000313" key="3">
    <source>
        <dbReference type="EMBL" id="OAB44906.1"/>
    </source>
</evidence>
<sequence>MKLPYTMDDMQWHMLIQNVAQHFNDLTIKRGFQYFKQGFVHQVTMPADGRIEAVVEGNEYYSVRLNLESFSDNHCNCPVPSNCKHMIATLLEYANLQERSVHALVNASSAATFKQVVKPSSHAASSRLAVQNADIQKAEASAKLKAQASQLTTLTISEWYDLYEECIAPLGMKIPNAPYAQSALASIFTIKPELSPVMEQLFGFHAHLFVLTKLVKPLQQGHQTNFYMGFQTQVAADDIQELMILSLKNELPLKAELERLPHVTETLTHLRTHMLREPQNLNYFLDVYIQIWLHWIQPNLTDPEIYLTELQHLQSAKDELGTSLSRLSWMLAQSWMHFYLSEDQQAWAMLHAADAAFIVHADHVLPFLKILQRTEQWSRMSHWLYEIGPLLSSHRNNNLHDYWVYWDETIRHLPEAEDSMWATLVRMLPYTEKIYEEKLLAHNKWQQWMDYQLSRGREPLDYRVGVFQPIEKNAPELMLPFYHQAVERYIVQKNRDSYKQAVKLLKRLSKLYKKMKQEARFEQFITVFSNRYSRLRALQEELRKGKLIP</sequence>
<dbReference type="OrthoDB" id="7593573at2"/>
<proteinExistence type="predicted"/>
<dbReference type="EMBL" id="LVJI01000019">
    <property type="protein sequence ID" value="OAB44906.1"/>
    <property type="molecule type" value="Genomic_DNA"/>
</dbReference>
<evidence type="ECO:0000259" key="2">
    <source>
        <dbReference type="PROSITE" id="PS50966"/>
    </source>
</evidence>
<evidence type="ECO:0000313" key="4">
    <source>
        <dbReference type="Proteomes" id="UP000077355"/>
    </source>
</evidence>
<dbReference type="AlphaFoldDB" id="A0A168MPD4"/>
<keyword evidence="1" id="KW-0862">Zinc</keyword>
<gene>
    <name evidence="3" type="ORF">PBAT_15110</name>
</gene>
<keyword evidence="1" id="KW-0863">Zinc-finger</keyword>
<protein>
    <recommendedName>
        <fullName evidence="2">SWIM-type domain-containing protein</fullName>
    </recommendedName>
</protein>